<dbReference type="OrthoDB" id="2968672at2"/>
<dbReference type="EMBL" id="PISE01000046">
    <property type="protein sequence ID" value="PKG22152.1"/>
    <property type="molecule type" value="Genomic_DNA"/>
</dbReference>
<dbReference type="AlphaFoldDB" id="A0A2N0YY24"/>
<dbReference type="RefSeq" id="WP_101178703.1">
    <property type="nucleotide sequence ID" value="NZ_PISE01000046.1"/>
</dbReference>
<organism evidence="1 2">
    <name type="scientific">Niallia nealsonii</name>
    <dbReference type="NCBI Taxonomy" id="115979"/>
    <lineage>
        <taxon>Bacteria</taxon>
        <taxon>Bacillati</taxon>
        <taxon>Bacillota</taxon>
        <taxon>Bacilli</taxon>
        <taxon>Bacillales</taxon>
        <taxon>Bacillaceae</taxon>
        <taxon>Niallia</taxon>
    </lineage>
</organism>
<evidence type="ECO:0008006" key="3">
    <source>
        <dbReference type="Google" id="ProtNLM"/>
    </source>
</evidence>
<reference evidence="1 2" key="1">
    <citation type="journal article" date="2003" name="Int. J. Syst. Evol. Microbiol.">
        <title>Bacillus nealsonii sp. nov., isolated from a spacecraft-assembly facility, whose spores are gamma-radiation resistant.</title>
        <authorList>
            <person name="Venkateswaran K."/>
            <person name="Kempf M."/>
            <person name="Chen F."/>
            <person name="Satomi M."/>
            <person name="Nicholson W."/>
            <person name="Kern R."/>
        </authorList>
    </citation>
    <scope>NUCLEOTIDE SEQUENCE [LARGE SCALE GENOMIC DNA]</scope>
    <source>
        <strain evidence="1 2">FO-92</strain>
    </source>
</reference>
<name>A0A2N0YY24_9BACI</name>
<dbReference type="PROSITE" id="PS51257">
    <property type="entry name" value="PROKAR_LIPOPROTEIN"/>
    <property type="match status" value="1"/>
</dbReference>
<dbReference type="Proteomes" id="UP000233375">
    <property type="component" value="Unassembled WGS sequence"/>
</dbReference>
<gene>
    <name evidence="1" type="ORF">CWS01_18585</name>
</gene>
<comment type="caution">
    <text evidence="1">The sequence shown here is derived from an EMBL/GenBank/DDBJ whole genome shotgun (WGS) entry which is preliminary data.</text>
</comment>
<keyword evidence="2" id="KW-1185">Reference proteome</keyword>
<protein>
    <recommendedName>
        <fullName evidence="3">Lipoprotein</fullName>
    </recommendedName>
</protein>
<sequence>MKKLLLNSIPVLLLFTACSHDIPDKDVKSQKESAINRYSFSHAVQASAVSLNQQEITVHHVVRGRSVFIECKLNSLSFRENSTKKQAKLLLKVDGRLVSEYHSAAFVVRDLSIGKHKLVVEAVNVNNKPYHLSEEFTVTIQ</sequence>
<accession>A0A2N0YY24</accession>
<evidence type="ECO:0000313" key="1">
    <source>
        <dbReference type="EMBL" id="PKG22152.1"/>
    </source>
</evidence>
<evidence type="ECO:0000313" key="2">
    <source>
        <dbReference type="Proteomes" id="UP000233375"/>
    </source>
</evidence>
<proteinExistence type="predicted"/>